<dbReference type="PANTHER" id="PTHR21366:SF22">
    <property type="entry name" value="VOC DOMAIN-CONTAINING PROTEIN"/>
    <property type="match status" value="1"/>
</dbReference>
<evidence type="ECO:0000259" key="2">
    <source>
        <dbReference type="PROSITE" id="PS51819"/>
    </source>
</evidence>
<dbReference type="InterPro" id="IPR004360">
    <property type="entry name" value="Glyas_Fos-R_dOase_dom"/>
</dbReference>
<dbReference type="InterPro" id="IPR037523">
    <property type="entry name" value="VOC_core"/>
</dbReference>
<dbReference type="Gene3D" id="3.10.180.10">
    <property type="entry name" value="2,3-Dihydroxybiphenyl 1,2-Dioxygenase, domain 1"/>
    <property type="match status" value="1"/>
</dbReference>
<evidence type="ECO:0000313" key="3">
    <source>
        <dbReference type="EMBL" id="CAB4858962.1"/>
    </source>
</evidence>
<dbReference type="EMBL" id="CAFBLP010000002">
    <property type="protein sequence ID" value="CAB4858962.1"/>
    <property type="molecule type" value="Genomic_DNA"/>
</dbReference>
<dbReference type="AlphaFoldDB" id="A0A6J7CKI3"/>
<dbReference type="SUPFAM" id="SSF54593">
    <property type="entry name" value="Glyoxalase/Bleomycin resistance protein/Dihydroxybiphenyl dioxygenase"/>
    <property type="match status" value="1"/>
</dbReference>
<gene>
    <name evidence="3" type="ORF">UFOPK3376_00146</name>
</gene>
<proteinExistence type="predicted"/>
<dbReference type="InterPro" id="IPR018146">
    <property type="entry name" value="Glyoxalase_1_CS"/>
</dbReference>
<dbReference type="PANTHER" id="PTHR21366">
    <property type="entry name" value="GLYOXALASE FAMILY PROTEIN"/>
    <property type="match status" value="1"/>
</dbReference>
<name>A0A6J7CKI3_9ZZZZ</name>
<feature type="domain" description="VOC" evidence="2">
    <location>
        <begin position="5"/>
        <end position="116"/>
    </location>
</feature>
<organism evidence="3">
    <name type="scientific">freshwater metagenome</name>
    <dbReference type="NCBI Taxonomy" id="449393"/>
    <lineage>
        <taxon>unclassified sequences</taxon>
        <taxon>metagenomes</taxon>
        <taxon>ecological metagenomes</taxon>
    </lineage>
</organism>
<dbReference type="GO" id="GO:0046872">
    <property type="term" value="F:metal ion binding"/>
    <property type="evidence" value="ECO:0007669"/>
    <property type="project" value="UniProtKB-KW"/>
</dbReference>
<protein>
    <submittedName>
        <fullName evidence="3">Unannotated protein</fullName>
    </submittedName>
</protein>
<dbReference type="InterPro" id="IPR050383">
    <property type="entry name" value="GlyoxalaseI/FosfomycinResist"/>
</dbReference>
<evidence type="ECO:0000256" key="1">
    <source>
        <dbReference type="ARBA" id="ARBA00022723"/>
    </source>
</evidence>
<sequence>MRITGVQHVSIGVSDLDAAIEFYALLGMTVVPTRPDFGVAGAWLQAGAQQVHLIETDKPTPGIENHFALIVDDLEACLVELAPHGVTAFRLPPARGAGAQGFINDPSGNVVELNQPD</sequence>
<dbReference type="InterPro" id="IPR029068">
    <property type="entry name" value="Glyas_Bleomycin-R_OHBP_Dase"/>
</dbReference>
<dbReference type="PROSITE" id="PS00934">
    <property type="entry name" value="GLYOXALASE_I_1"/>
    <property type="match status" value="1"/>
</dbReference>
<dbReference type="PROSITE" id="PS51819">
    <property type="entry name" value="VOC"/>
    <property type="match status" value="1"/>
</dbReference>
<accession>A0A6J7CKI3</accession>
<dbReference type="Pfam" id="PF00903">
    <property type="entry name" value="Glyoxalase"/>
    <property type="match status" value="1"/>
</dbReference>
<reference evidence="3" key="1">
    <citation type="submission" date="2020-05" db="EMBL/GenBank/DDBJ databases">
        <authorList>
            <person name="Chiriac C."/>
            <person name="Salcher M."/>
            <person name="Ghai R."/>
            <person name="Kavagutti S V."/>
        </authorList>
    </citation>
    <scope>NUCLEOTIDE SEQUENCE</scope>
</reference>
<dbReference type="GO" id="GO:0004462">
    <property type="term" value="F:lactoylglutathione lyase activity"/>
    <property type="evidence" value="ECO:0007669"/>
    <property type="project" value="InterPro"/>
</dbReference>
<keyword evidence="1" id="KW-0479">Metal-binding</keyword>